<comment type="function">
    <text evidence="6">Has immunoglobulin-binding and hemagglutination properties, and can bind to mannose. Essential for virulence. May be involved in LPS biosynthesis or polysaccharide transport.</text>
</comment>
<dbReference type="InterPro" id="IPR012413">
    <property type="entry name" value="BA14K"/>
</dbReference>
<evidence type="ECO:0000256" key="3">
    <source>
        <dbReference type="ARBA" id="ARBA00020552"/>
    </source>
</evidence>
<keyword evidence="9" id="KW-1185">Reference proteome</keyword>
<keyword evidence="7" id="KW-0812">Transmembrane</keyword>
<reference evidence="8 9" key="1">
    <citation type="journal article" date="2012" name="J. Bacteriol.">
        <title>Genome Sequence of Nitratireductor pacificus Type Strain pht-3B.</title>
        <authorList>
            <person name="Lai Q."/>
            <person name="Li G."/>
            <person name="Shao Z."/>
        </authorList>
    </citation>
    <scope>NUCLEOTIDE SEQUENCE [LARGE SCALE GENOMIC DNA]</scope>
    <source>
        <strain evidence="9">pht-3B</strain>
    </source>
</reference>
<accession>K2N1H5</accession>
<evidence type="ECO:0000256" key="7">
    <source>
        <dbReference type="SAM" id="Phobius"/>
    </source>
</evidence>
<dbReference type="GO" id="GO:0030246">
    <property type="term" value="F:carbohydrate binding"/>
    <property type="evidence" value="ECO:0007669"/>
    <property type="project" value="UniProtKB-KW"/>
</dbReference>
<proteinExistence type="inferred from homology"/>
<keyword evidence="7" id="KW-1133">Transmembrane helix</keyword>
<evidence type="ECO:0000256" key="1">
    <source>
        <dbReference type="ARBA" id="ARBA00004167"/>
    </source>
</evidence>
<dbReference type="AlphaFoldDB" id="K2N1H5"/>
<dbReference type="Proteomes" id="UP000006786">
    <property type="component" value="Unassembled WGS sequence"/>
</dbReference>
<evidence type="ECO:0000256" key="4">
    <source>
        <dbReference type="ARBA" id="ARBA00022475"/>
    </source>
</evidence>
<name>K2N1H5_9HYPH</name>
<evidence type="ECO:0000256" key="5">
    <source>
        <dbReference type="ARBA" id="ARBA00022734"/>
    </source>
</evidence>
<dbReference type="PATRIC" id="fig|391937.3.peg.3143"/>
<keyword evidence="4" id="KW-1003">Cell membrane</keyword>
<comment type="similarity">
    <text evidence="2">Belongs to the BA14k family.</text>
</comment>
<dbReference type="GO" id="GO:0016020">
    <property type="term" value="C:membrane"/>
    <property type="evidence" value="ECO:0007669"/>
    <property type="project" value="UniProtKB-SubCell"/>
</dbReference>
<organism evidence="8 9">
    <name type="scientific">Nitratireductor pacificus pht-3B</name>
    <dbReference type="NCBI Taxonomy" id="391937"/>
    <lineage>
        <taxon>Bacteria</taxon>
        <taxon>Pseudomonadati</taxon>
        <taxon>Pseudomonadota</taxon>
        <taxon>Alphaproteobacteria</taxon>
        <taxon>Hyphomicrobiales</taxon>
        <taxon>Phyllobacteriaceae</taxon>
        <taxon>Nitratireductor</taxon>
    </lineage>
</organism>
<dbReference type="EMBL" id="AMRM01000017">
    <property type="protein sequence ID" value="EKF18058.1"/>
    <property type="molecule type" value="Genomic_DNA"/>
</dbReference>
<keyword evidence="7" id="KW-0472">Membrane</keyword>
<comment type="subcellular location">
    <subcellularLocation>
        <location evidence="1">Membrane</location>
        <topology evidence="1">Single-pass membrane protein</topology>
    </subcellularLocation>
</comment>
<evidence type="ECO:0000256" key="6">
    <source>
        <dbReference type="ARBA" id="ARBA00025321"/>
    </source>
</evidence>
<protein>
    <recommendedName>
        <fullName evidence="3">Lectin-like protein BA14k</fullName>
    </recommendedName>
</protein>
<evidence type="ECO:0000256" key="2">
    <source>
        <dbReference type="ARBA" id="ARBA00010270"/>
    </source>
</evidence>
<evidence type="ECO:0000313" key="9">
    <source>
        <dbReference type="Proteomes" id="UP000006786"/>
    </source>
</evidence>
<gene>
    <name evidence="8" type="ORF">NA2_15292</name>
</gene>
<sequence>MAGQVHHKEDDMTIKRTIATGLLAATVAVTALAGAVSQSRAGSLSPGEAAAIAGVGGLIVGGLIADSRHRYYGPAYAPAPVYGGGSWQRHVARCYARYRSYDEYSDTFLGYDGYRHPCRL</sequence>
<comment type="caution">
    <text evidence="8">The sequence shown here is derived from an EMBL/GenBank/DDBJ whole genome shotgun (WGS) entry which is preliminary data.</text>
</comment>
<feature type="transmembrane region" description="Helical" evidence="7">
    <location>
        <begin position="49"/>
        <end position="65"/>
    </location>
</feature>
<dbReference type="Pfam" id="PF07886">
    <property type="entry name" value="BA14K"/>
    <property type="match status" value="1"/>
</dbReference>
<dbReference type="eggNOG" id="ENOG5033457">
    <property type="taxonomic scope" value="Bacteria"/>
</dbReference>
<evidence type="ECO:0000313" key="8">
    <source>
        <dbReference type="EMBL" id="EKF18058.1"/>
    </source>
</evidence>
<keyword evidence="5" id="KW-0430">Lectin</keyword>